<protein>
    <submittedName>
        <fullName evidence="2">Uncharacterized protein</fullName>
    </submittedName>
</protein>
<keyword evidence="1" id="KW-0472">Membrane</keyword>
<feature type="transmembrane region" description="Helical" evidence="1">
    <location>
        <begin position="71"/>
        <end position="91"/>
    </location>
</feature>
<dbReference type="Proteomes" id="UP000650466">
    <property type="component" value="Unassembled WGS sequence"/>
</dbReference>
<keyword evidence="1" id="KW-0812">Transmembrane</keyword>
<sequence>MKLLLKLFKFFLGSFAISFALVFSFAAFQKLELGQRIGKGLFYLKGYYEESEMVGGELRTKIVTEQGPGHLMIPLFVGLLITIIYIVYLTIKANQGGRT</sequence>
<evidence type="ECO:0000256" key="1">
    <source>
        <dbReference type="SAM" id="Phobius"/>
    </source>
</evidence>
<keyword evidence="3" id="KW-1185">Reference proteome</keyword>
<dbReference type="EMBL" id="JACVVD010000002">
    <property type="protein sequence ID" value="MBD0379611.1"/>
    <property type="molecule type" value="Genomic_DNA"/>
</dbReference>
<proteinExistence type="predicted"/>
<keyword evidence="1" id="KW-1133">Transmembrane helix</keyword>
<dbReference type="RefSeq" id="WP_188173418.1">
    <property type="nucleotide sequence ID" value="NZ_JACVVD010000002.1"/>
</dbReference>
<reference evidence="2" key="1">
    <citation type="submission" date="2020-09" db="EMBL/GenBank/DDBJ databases">
        <title>Draft Genome Sequence of Paenibacillus sp. WST5.</title>
        <authorList>
            <person name="Bao Z."/>
        </authorList>
    </citation>
    <scope>NUCLEOTIDE SEQUENCE</scope>
    <source>
        <strain evidence="2">WST5</strain>
    </source>
</reference>
<comment type="caution">
    <text evidence="2">The sequence shown here is derived from an EMBL/GenBank/DDBJ whole genome shotgun (WGS) entry which is preliminary data.</text>
</comment>
<dbReference type="AlphaFoldDB" id="A0A926KMP3"/>
<evidence type="ECO:0000313" key="2">
    <source>
        <dbReference type="EMBL" id="MBD0379611.1"/>
    </source>
</evidence>
<organism evidence="2 3">
    <name type="scientific">Paenibacillus sedimenti</name>
    <dbReference type="NCBI Taxonomy" id="2770274"/>
    <lineage>
        <taxon>Bacteria</taxon>
        <taxon>Bacillati</taxon>
        <taxon>Bacillota</taxon>
        <taxon>Bacilli</taxon>
        <taxon>Bacillales</taxon>
        <taxon>Paenibacillaceae</taxon>
        <taxon>Paenibacillus</taxon>
    </lineage>
</organism>
<name>A0A926KMP3_9BACL</name>
<feature type="transmembrane region" description="Helical" evidence="1">
    <location>
        <begin position="7"/>
        <end position="28"/>
    </location>
</feature>
<evidence type="ECO:0000313" key="3">
    <source>
        <dbReference type="Proteomes" id="UP000650466"/>
    </source>
</evidence>
<gene>
    <name evidence="2" type="ORF">ICC18_05740</name>
</gene>
<accession>A0A926KMP3</accession>